<dbReference type="Proteomes" id="UP001183817">
    <property type="component" value="Unassembled WGS sequence"/>
</dbReference>
<evidence type="ECO:0000256" key="1">
    <source>
        <dbReference type="SAM" id="Phobius"/>
    </source>
</evidence>
<keyword evidence="1" id="KW-1133">Transmembrane helix</keyword>
<keyword evidence="1" id="KW-0472">Membrane</keyword>
<protein>
    <submittedName>
        <fullName evidence="2">ATP synthase protein I</fullName>
    </submittedName>
</protein>
<feature type="transmembrane region" description="Helical" evidence="1">
    <location>
        <begin position="72"/>
        <end position="92"/>
    </location>
</feature>
<name>A0ABU2BQB5_9MICC</name>
<accession>A0ABU2BQB5</accession>
<dbReference type="EMBL" id="JAVDYI010000001">
    <property type="protein sequence ID" value="MDR7360194.1"/>
    <property type="molecule type" value="Genomic_DNA"/>
</dbReference>
<proteinExistence type="predicted"/>
<keyword evidence="3" id="KW-1185">Reference proteome</keyword>
<evidence type="ECO:0000313" key="2">
    <source>
        <dbReference type="EMBL" id="MDR7360194.1"/>
    </source>
</evidence>
<feature type="transmembrane region" description="Helical" evidence="1">
    <location>
        <begin position="104"/>
        <end position="124"/>
    </location>
</feature>
<dbReference type="RefSeq" id="WP_310292959.1">
    <property type="nucleotide sequence ID" value="NZ_BAAAWO010000001.1"/>
</dbReference>
<comment type="caution">
    <text evidence="2">The sequence shown here is derived from an EMBL/GenBank/DDBJ whole genome shotgun (WGS) entry which is preliminary data.</text>
</comment>
<sequence length="181" mass="19330">MQGPSAVLLQQGNWTYMIKSGRGSKPSGALVASSAPRSPWLGILKTCVSYTVGVGAVASIVAWPILDAQAAGSLAFGCALIVVFFGISLLVADWAGRHRASWALPAFLFMYFIKILGMGFLVLFSGLPEWVLAPYFMWGAIGSLVLWQVGEIRAFSRARLPIFNQDDPSPSPSDGGEHGKP</sequence>
<evidence type="ECO:0000313" key="3">
    <source>
        <dbReference type="Proteomes" id="UP001183817"/>
    </source>
</evidence>
<keyword evidence="1" id="KW-0812">Transmembrane</keyword>
<feature type="transmembrane region" description="Helical" evidence="1">
    <location>
        <begin position="47"/>
        <end position="66"/>
    </location>
</feature>
<organism evidence="2 3">
    <name type="scientific">Paeniglutamicibacter sulfureus</name>
    <dbReference type="NCBI Taxonomy" id="43666"/>
    <lineage>
        <taxon>Bacteria</taxon>
        <taxon>Bacillati</taxon>
        <taxon>Actinomycetota</taxon>
        <taxon>Actinomycetes</taxon>
        <taxon>Micrococcales</taxon>
        <taxon>Micrococcaceae</taxon>
        <taxon>Paeniglutamicibacter</taxon>
    </lineage>
</organism>
<reference evidence="2 3" key="1">
    <citation type="submission" date="2023-07" db="EMBL/GenBank/DDBJ databases">
        <title>Sequencing the genomes of 1000 actinobacteria strains.</title>
        <authorList>
            <person name="Klenk H.-P."/>
        </authorList>
    </citation>
    <scope>NUCLEOTIDE SEQUENCE [LARGE SCALE GENOMIC DNA]</scope>
    <source>
        <strain evidence="2 3">DSM 20167</strain>
    </source>
</reference>
<feature type="transmembrane region" description="Helical" evidence="1">
    <location>
        <begin position="130"/>
        <end position="149"/>
    </location>
</feature>
<gene>
    <name evidence="2" type="ORF">J2S64_003885</name>
</gene>